<organism evidence="3 4">
    <name type="scientific">Polyangium spumosum</name>
    <dbReference type="NCBI Taxonomy" id="889282"/>
    <lineage>
        <taxon>Bacteria</taxon>
        <taxon>Pseudomonadati</taxon>
        <taxon>Myxococcota</taxon>
        <taxon>Polyangia</taxon>
        <taxon>Polyangiales</taxon>
        <taxon>Polyangiaceae</taxon>
        <taxon>Polyangium</taxon>
    </lineage>
</organism>
<name>A0A6N7PV78_9BACT</name>
<dbReference type="AlphaFoldDB" id="A0A6N7PV78"/>
<dbReference type="PROSITE" id="PS51257">
    <property type="entry name" value="PROKAR_LIPOPROTEIN"/>
    <property type="match status" value="1"/>
</dbReference>
<evidence type="ECO:0000256" key="1">
    <source>
        <dbReference type="SAM" id="MobiDB-lite"/>
    </source>
</evidence>
<dbReference type="EMBL" id="WJIE01000005">
    <property type="protein sequence ID" value="MRG94340.1"/>
    <property type="molecule type" value="Genomic_DNA"/>
</dbReference>
<sequence length="248" mass="26077">MNRFISIFTRGAPLALAAGLFATACVEQPPSDNLSRPAPVIDDPTTDFENQPGVFAGDEDNTHSHMGDLGNGVYKDPFEVLAQRQEEGPPEVRTRLHSCQKLQNAALQNVLVSLGVNIDATSDVPTAGQLYKGGTGALGAASYDARVGEAIVWSAAGAAKLFDIFVQAAPEIITNLPNVEQCKVDGVGVEMFDANDQCNKDAISCIMGRPATDSHVAICNKVVTSASTVEMGKRIAVGTMMAAAHSCE</sequence>
<evidence type="ECO:0000313" key="4">
    <source>
        <dbReference type="Proteomes" id="UP000440224"/>
    </source>
</evidence>
<dbReference type="Proteomes" id="UP000440224">
    <property type="component" value="Unassembled WGS sequence"/>
</dbReference>
<feature type="chain" id="PRO_5026672772" evidence="2">
    <location>
        <begin position="25"/>
        <end position="248"/>
    </location>
</feature>
<evidence type="ECO:0000256" key="2">
    <source>
        <dbReference type="SAM" id="SignalP"/>
    </source>
</evidence>
<feature type="region of interest" description="Disordered" evidence="1">
    <location>
        <begin position="29"/>
        <end position="69"/>
    </location>
</feature>
<proteinExistence type="predicted"/>
<evidence type="ECO:0000313" key="3">
    <source>
        <dbReference type="EMBL" id="MRG94340.1"/>
    </source>
</evidence>
<dbReference type="RefSeq" id="WP_153821142.1">
    <property type="nucleotide sequence ID" value="NZ_WJIE01000005.1"/>
</dbReference>
<accession>A0A6N7PV78</accession>
<feature type="signal peptide" evidence="2">
    <location>
        <begin position="1"/>
        <end position="24"/>
    </location>
</feature>
<dbReference type="OrthoDB" id="5501671at2"/>
<protein>
    <submittedName>
        <fullName evidence="3">Uncharacterized protein</fullName>
    </submittedName>
</protein>
<reference evidence="3 4" key="1">
    <citation type="submission" date="2019-10" db="EMBL/GenBank/DDBJ databases">
        <title>A soil myxobacterium in the family Polyangiaceae.</title>
        <authorList>
            <person name="Li Y."/>
            <person name="Wang J."/>
        </authorList>
    </citation>
    <scope>NUCLEOTIDE SEQUENCE [LARGE SCALE GENOMIC DNA]</scope>
    <source>
        <strain evidence="3 4">DSM 14734</strain>
    </source>
</reference>
<keyword evidence="2" id="KW-0732">Signal</keyword>
<comment type="caution">
    <text evidence="3">The sequence shown here is derived from an EMBL/GenBank/DDBJ whole genome shotgun (WGS) entry which is preliminary data.</text>
</comment>
<gene>
    <name evidence="3" type="ORF">GF068_20795</name>
</gene>
<keyword evidence="4" id="KW-1185">Reference proteome</keyword>